<evidence type="ECO:0000256" key="14">
    <source>
        <dbReference type="RuleBase" id="RU004445"/>
    </source>
</evidence>
<dbReference type="NCBIfam" id="TIGR00169">
    <property type="entry name" value="leuB"/>
    <property type="match status" value="1"/>
</dbReference>
<evidence type="ECO:0000256" key="10">
    <source>
        <dbReference type="ARBA" id="ARBA00023002"/>
    </source>
</evidence>
<dbReference type="RefSeq" id="WP_282000395.1">
    <property type="nucleotide sequence ID" value="NZ_AP027151.1"/>
</dbReference>
<keyword evidence="10 13" id="KW-0560">Oxidoreductase</keyword>
<feature type="site" description="Important for catalysis" evidence="13">
    <location>
        <position position="195"/>
    </location>
</feature>
<accession>A0ABM8ENU9</accession>
<comment type="subcellular location">
    <subcellularLocation>
        <location evidence="13">Cytoplasm</location>
    </subcellularLocation>
</comment>
<dbReference type="HAMAP" id="MF_01033">
    <property type="entry name" value="LeuB_type1"/>
    <property type="match status" value="1"/>
</dbReference>
<evidence type="ECO:0000256" key="3">
    <source>
        <dbReference type="ARBA" id="ARBA00004762"/>
    </source>
</evidence>
<feature type="binding site" evidence="13">
    <location>
        <position position="227"/>
    </location>
    <ligand>
        <name>substrate</name>
    </ligand>
</feature>
<feature type="binding site" evidence="13">
    <location>
        <begin position="78"/>
        <end position="91"/>
    </location>
    <ligand>
        <name>NAD(+)</name>
        <dbReference type="ChEBI" id="CHEBI:57540"/>
    </ligand>
</feature>
<keyword evidence="13" id="KW-0464">Manganese</keyword>
<comment type="cofactor">
    <cofactor evidence="2">
        <name>Mn(2+)</name>
        <dbReference type="ChEBI" id="CHEBI:29035"/>
    </cofactor>
</comment>
<keyword evidence="8 13" id="KW-0479">Metal-binding</keyword>
<evidence type="ECO:0000256" key="13">
    <source>
        <dbReference type="HAMAP-Rule" id="MF_01033"/>
    </source>
</evidence>
<comment type="similarity">
    <text evidence="4 13">Belongs to the isocitrate and isopropylmalate dehydrogenases family. LeuB type 1 subfamily.</text>
</comment>
<organism evidence="16 17">
    <name type="scientific">Geotalea uraniireducens</name>
    <dbReference type="NCBI Taxonomy" id="351604"/>
    <lineage>
        <taxon>Bacteria</taxon>
        <taxon>Pseudomonadati</taxon>
        <taxon>Thermodesulfobacteriota</taxon>
        <taxon>Desulfuromonadia</taxon>
        <taxon>Geobacterales</taxon>
        <taxon>Geobacteraceae</taxon>
        <taxon>Geotalea</taxon>
    </lineage>
</organism>
<dbReference type="InterPro" id="IPR024084">
    <property type="entry name" value="IsoPropMal-DH-like_dom"/>
</dbReference>
<evidence type="ECO:0000256" key="6">
    <source>
        <dbReference type="ARBA" id="ARBA00022430"/>
    </source>
</evidence>
<name>A0ABM8ENU9_9BACT</name>
<feature type="binding site" evidence="13">
    <location>
        <position position="227"/>
    </location>
    <ligand>
        <name>Mg(2+)</name>
        <dbReference type="ChEBI" id="CHEBI:18420"/>
    </ligand>
</feature>
<dbReference type="Proteomes" id="UP001317705">
    <property type="component" value="Chromosome"/>
</dbReference>
<keyword evidence="6 13" id="KW-0432">Leucine biosynthesis</keyword>
<proteinExistence type="inferred from homology"/>
<evidence type="ECO:0000313" key="16">
    <source>
        <dbReference type="EMBL" id="BDV44289.1"/>
    </source>
</evidence>
<evidence type="ECO:0000256" key="4">
    <source>
        <dbReference type="ARBA" id="ARBA00008319"/>
    </source>
</evidence>
<dbReference type="PANTHER" id="PTHR42979:SF1">
    <property type="entry name" value="3-ISOPROPYLMALATE DEHYDROGENASE"/>
    <property type="match status" value="1"/>
</dbReference>
<gene>
    <name evidence="13 16" type="primary">leuB</name>
    <name evidence="16" type="ORF">GURASL_32120</name>
</gene>
<keyword evidence="11 13" id="KW-0520">NAD</keyword>
<evidence type="ECO:0000256" key="8">
    <source>
        <dbReference type="ARBA" id="ARBA00022723"/>
    </source>
</evidence>
<feature type="binding site" evidence="13">
    <location>
        <position position="251"/>
    </location>
    <ligand>
        <name>Mg(2+)</name>
        <dbReference type="ChEBI" id="CHEBI:18420"/>
    </ligand>
</feature>
<sequence length="362" mass="38748">MGKVFKVAVLPGDGIGPEVMAEALRVLDAVEQKYDVKFERTPANVGGAGIDNEGKALPDTTVAICKAADAILFGSVGGPKWESLPPDEQPERGALLPLRKIFGLYANLRPAIIFPSLTGASSLKEEVIAGGFNVLVIRELTGGIYFAQPKGIDGAGRDRVGYDTMRYSVPEIERITHVAFQAARKRGKRVCSIDKANVLSSSVLWREVVTGIAKEYPDVELSHMYVDNAAMQLVRWPKQFDVILCENMFGDILSDEAAMLTGSLGMLPSASLAEGSFGMYEPSGGSAPDIAGQGIANPIAQILSAGMMLRYSFGMVEAADAIDNAVAKVLDQGYRTRDIYQEKAGEKLVNTREMGAAIVGNL</sequence>
<dbReference type="SUPFAM" id="SSF53659">
    <property type="entry name" value="Isocitrate/Isopropylmalate dehydrogenase-like"/>
    <property type="match status" value="1"/>
</dbReference>
<evidence type="ECO:0000256" key="2">
    <source>
        <dbReference type="ARBA" id="ARBA00001936"/>
    </source>
</evidence>
<dbReference type="PANTHER" id="PTHR42979">
    <property type="entry name" value="3-ISOPROPYLMALATE DEHYDROGENASE"/>
    <property type="match status" value="1"/>
</dbReference>
<evidence type="ECO:0000259" key="15">
    <source>
        <dbReference type="SMART" id="SM01329"/>
    </source>
</evidence>
<keyword evidence="7 13" id="KW-0028">Amino-acid biosynthesis</keyword>
<protein>
    <recommendedName>
        <fullName evidence="13">3-isopropylmalate dehydrogenase</fullName>
        <ecNumber evidence="13">1.1.1.85</ecNumber>
    </recommendedName>
    <alternativeName>
        <fullName evidence="13">3-IPM-DH</fullName>
    </alternativeName>
    <alternativeName>
        <fullName evidence="13">Beta-IPM dehydrogenase</fullName>
        <shortName evidence="13">IMDH</shortName>
    </alternativeName>
</protein>
<feature type="domain" description="Isopropylmalate dehydrogenase-like" evidence="15">
    <location>
        <begin position="6"/>
        <end position="358"/>
    </location>
</feature>
<keyword evidence="12 13" id="KW-0100">Branched-chain amino acid biosynthesis</keyword>
<dbReference type="PROSITE" id="PS00470">
    <property type="entry name" value="IDH_IMDH"/>
    <property type="match status" value="1"/>
</dbReference>
<feature type="binding site" evidence="13">
    <location>
        <position position="99"/>
    </location>
    <ligand>
        <name>substrate</name>
    </ligand>
</feature>
<evidence type="ECO:0000256" key="12">
    <source>
        <dbReference type="ARBA" id="ARBA00023304"/>
    </source>
</evidence>
<evidence type="ECO:0000256" key="7">
    <source>
        <dbReference type="ARBA" id="ARBA00022605"/>
    </source>
</evidence>
<dbReference type="EMBL" id="AP027151">
    <property type="protein sequence ID" value="BDV44289.1"/>
    <property type="molecule type" value="Genomic_DNA"/>
</dbReference>
<keyword evidence="17" id="KW-1185">Reference proteome</keyword>
<feature type="binding site" evidence="13">
    <location>
        <begin position="285"/>
        <end position="297"/>
    </location>
    <ligand>
        <name>NAD(+)</name>
        <dbReference type="ChEBI" id="CHEBI:57540"/>
    </ligand>
</feature>
<keyword evidence="9 13" id="KW-0460">Magnesium</keyword>
<comment type="function">
    <text evidence="13 14">Catalyzes the oxidation of 3-carboxy-2-hydroxy-4-methylpentanoate (3-isopropylmalate) to 3-carboxy-4-methyl-2-oxopentanoate. The product decarboxylates to 4-methyl-2 oxopentanoate.</text>
</comment>
<dbReference type="EC" id="1.1.1.85" evidence="13"/>
<feature type="binding site" evidence="13">
    <location>
        <position position="109"/>
    </location>
    <ligand>
        <name>substrate</name>
    </ligand>
</feature>
<dbReference type="SMART" id="SM01329">
    <property type="entry name" value="Iso_dh"/>
    <property type="match status" value="1"/>
</dbReference>
<dbReference type="InterPro" id="IPR019818">
    <property type="entry name" value="IsoCit/isopropylmalate_DH_CS"/>
</dbReference>
<feature type="binding site" evidence="13">
    <location>
        <position position="138"/>
    </location>
    <ligand>
        <name>substrate</name>
    </ligand>
</feature>
<dbReference type="Gene3D" id="3.40.718.10">
    <property type="entry name" value="Isopropylmalate Dehydrogenase"/>
    <property type="match status" value="1"/>
</dbReference>
<comment type="cofactor">
    <cofactor evidence="13 14">
        <name>Mg(2+)</name>
        <dbReference type="ChEBI" id="CHEBI:18420"/>
    </cofactor>
    <cofactor evidence="13 14">
        <name>Mn(2+)</name>
        <dbReference type="ChEBI" id="CHEBI:29035"/>
    </cofactor>
    <text evidence="13 14">Binds 1 Mg(2+) or Mn(2+) ion per subunit.</text>
</comment>
<comment type="pathway">
    <text evidence="3 13 14">Amino-acid biosynthesis; L-leucine biosynthesis; L-leucine from 3-methyl-2-oxobutanoate: step 3/4.</text>
</comment>
<evidence type="ECO:0000256" key="9">
    <source>
        <dbReference type="ARBA" id="ARBA00022842"/>
    </source>
</evidence>
<evidence type="ECO:0000313" key="17">
    <source>
        <dbReference type="Proteomes" id="UP001317705"/>
    </source>
</evidence>
<feature type="site" description="Important for catalysis" evidence="13">
    <location>
        <position position="145"/>
    </location>
</feature>
<comment type="subunit">
    <text evidence="5 13 14">Homodimer.</text>
</comment>
<evidence type="ECO:0000256" key="5">
    <source>
        <dbReference type="ARBA" id="ARBA00011738"/>
    </source>
</evidence>
<keyword evidence="13" id="KW-0963">Cytoplasm</keyword>
<comment type="catalytic activity">
    <reaction evidence="1 13 14">
        <text>(2R,3S)-3-isopropylmalate + NAD(+) = 4-methyl-2-oxopentanoate + CO2 + NADH</text>
        <dbReference type="Rhea" id="RHEA:32271"/>
        <dbReference type="ChEBI" id="CHEBI:16526"/>
        <dbReference type="ChEBI" id="CHEBI:17865"/>
        <dbReference type="ChEBI" id="CHEBI:35121"/>
        <dbReference type="ChEBI" id="CHEBI:57540"/>
        <dbReference type="ChEBI" id="CHEBI:57945"/>
        <dbReference type="EC" id="1.1.1.85"/>
    </reaction>
</comment>
<dbReference type="Pfam" id="PF00180">
    <property type="entry name" value="Iso_dh"/>
    <property type="match status" value="1"/>
</dbReference>
<evidence type="ECO:0000256" key="1">
    <source>
        <dbReference type="ARBA" id="ARBA00000624"/>
    </source>
</evidence>
<reference evidence="16 17" key="1">
    <citation type="submission" date="2022-12" db="EMBL/GenBank/DDBJ databases">
        <title>Polyphasic characterization of Geotalea uranireducens NIT-SL11 newly isolated from a complex of sewage sludge and microbially reduced graphene oxide.</title>
        <authorList>
            <person name="Xie L."/>
            <person name="Yoshida N."/>
            <person name="Meng L."/>
        </authorList>
    </citation>
    <scope>NUCLEOTIDE SEQUENCE [LARGE SCALE GENOMIC DNA]</scope>
    <source>
        <strain evidence="16 17">NIT-SL11</strain>
    </source>
</reference>
<evidence type="ECO:0000256" key="11">
    <source>
        <dbReference type="ARBA" id="ARBA00023027"/>
    </source>
</evidence>
<feature type="binding site" evidence="13">
    <location>
        <position position="255"/>
    </location>
    <ligand>
        <name>Mg(2+)</name>
        <dbReference type="ChEBI" id="CHEBI:18420"/>
    </ligand>
</feature>
<dbReference type="InterPro" id="IPR004429">
    <property type="entry name" value="Isopropylmalate_DH"/>
</dbReference>